<keyword evidence="1" id="KW-0812">Transmembrane</keyword>
<reference evidence="2 3" key="1">
    <citation type="journal article" date="2019" name="Nat. Ecol. Evol.">
        <title>Megaphylogeny resolves global patterns of mushroom evolution.</title>
        <authorList>
            <person name="Varga T."/>
            <person name="Krizsan K."/>
            <person name="Foldi C."/>
            <person name="Dima B."/>
            <person name="Sanchez-Garcia M."/>
            <person name="Sanchez-Ramirez S."/>
            <person name="Szollosi G.J."/>
            <person name="Szarkandi J.G."/>
            <person name="Papp V."/>
            <person name="Albert L."/>
            <person name="Andreopoulos W."/>
            <person name="Angelini C."/>
            <person name="Antonin V."/>
            <person name="Barry K.W."/>
            <person name="Bougher N.L."/>
            <person name="Buchanan P."/>
            <person name="Buyck B."/>
            <person name="Bense V."/>
            <person name="Catcheside P."/>
            <person name="Chovatia M."/>
            <person name="Cooper J."/>
            <person name="Damon W."/>
            <person name="Desjardin D."/>
            <person name="Finy P."/>
            <person name="Geml J."/>
            <person name="Haridas S."/>
            <person name="Hughes K."/>
            <person name="Justo A."/>
            <person name="Karasinski D."/>
            <person name="Kautmanova I."/>
            <person name="Kiss B."/>
            <person name="Kocsube S."/>
            <person name="Kotiranta H."/>
            <person name="LaButti K.M."/>
            <person name="Lechner B.E."/>
            <person name="Liimatainen K."/>
            <person name="Lipzen A."/>
            <person name="Lukacs Z."/>
            <person name="Mihaltcheva S."/>
            <person name="Morgado L.N."/>
            <person name="Niskanen T."/>
            <person name="Noordeloos M.E."/>
            <person name="Ohm R.A."/>
            <person name="Ortiz-Santana B."/>
            <person name="Ovrebo C."/>
            <person name="Racz N."/>
            <person name="Riley R."/>
            <person name="Savchenko A."/>
            <person name="Shiryaev A."/>
            <person name="Soop K."/>
            <person name="Spirin V."/>
            <person name="Szebenyi C."/>
            <person name="Tomsovsky M."/>
            <person name="Tulloss R.E."/>
            <person name="Uehling J."/>
            <person name="Grigoriev I.V."/>
            <person name="Vagvolgyi C."/>
            <person name="Papp T."/>
            <person name="Martin F.M."/>
            <person name="Miettinen O."/>
            <person name="Hibbett D.S."/>
            <person name="Nagy L.G."/>
        </authorList>
    </citation>
    <scope>NUCLEOTIDE SEQUENCE [LARGE SCALE GENOMIC DNA]</scope>
    <source>
        <strain evidence="2 3">FP101781</strain>
    </source>
</reference>
<evidence type="ECO:0000313" key="3">
    <source>
        <dbReference type="Proteomes" id="UP000298030"/>
    </source>
</evidence>
<feature type="transmembrane region" description="Helical" evidence="1">
    <location>
        <begin position="64"/>
        <end position="86"/>
    </location>
</feature>
<dbReference type="AlphaFoldDB" id="A0A4Y7SPW1"/>
<protein>
    <submittedName>
        <fullName evidence="2">Uncharacterized protein</fullName>
    </submittedName>
</protein>
<proteinExistence type="predicted"/>
<keyword evidence="1" id="KW-1133">Transmembrane helix</keyword>
<sequence>MPLTAPYRLRVNLDDLYIGLTSRAVSFSALHLDFRFWYLAAYNASIDAHCPNTKRSFVRCGWSWLWRLLGISCFIFGLTEEVYSLITFMFRSYSSTSQPVFVERFFAASFLHLRLRFLHCAF</sequence>
<accession>A0A4Y7SPW1</accession>
<comment type="caution">
    <text evidence="2">The sequence shown here is derived from an EMBL/GenBank/DDBJ whole genome shotgun (WGS) entry which is preliminary data.</text>
</comment>
<keyword evidence="1" id="KW-0472">Membrane</keyword>
<evidence type="ECO:0000256" key="1">
    <source>
        <dbReference type="SAM" id="Phobius"/>
    </source>
</evidence>
<gene>
    <name evidence="2" type="ORF">FA13DRAFT_1739565</name>
</gene>
<evidence type="ECO:0000313" key="2">
    <source>
        <dbReference type="EMBL" id="TEB23913.1"/>
    </source>
</evidence>
<organism evidence="2 3">
    <name type="scientific">Coprinellus micaceus</name>
    <name type="common">Glistening ink-cap mushroom</name>
    <name type="synonym">Coprinus micaceus</name>
    <dbReference type="NCBI Taxonomy" id="71717"/>
    <lineage>
        <taxon>Eukaryota</taxon>
        <taxon>Fungi</taxon>
        <taxon>Dikarya</taxon>
        <taxon>Basidiomycota</taxon>
        <taxon>Agaricomycotina</taxon>
        <taxon>Agaricomycetes</taxon>
        <taxon>Agaricomycetidae</taxon>
        <taxon>Agaricales</taxon>
        <taxon>Agaricineae</taxon>
        <taxon>Psathyrellaceae</taxon>
        <taxon>Coprinellus</taxon>
    </lineage>
</organism>
<dbReference type="EMBL" id="QPFP01000072">
    <property type="protein sequence ID" value="TEB23913.1"/>
    <property type="molecule type" value="Genomic_DNA"/>
</dbReference>
<name>A0A4Y7SPW1_COPMI</name>
<dbReference type="Proteomes" id="UP000298030">
    <property type="component" value="Unassembled WGS sequence"/>
</dbReference>
<keyword evidence="3" id="KW-1185">Reference proteome</keyword>